<dbReference type="EMBL" id="MNBE01000758">
    <property type="protein sequence ID" value="OKO90316.1"/>
    <property type="molecule type" value="Genomic_DNA"/>
</dbReference>
<dbReference type="AlphaFoldDB" id="A0A1Q5SQX2"/>
<dbReference type="Proteomes" id="UP000186955">
    <property type="component" value="Unassembled WGS sequence"/>
</dbReference>
<protein>
    <submittedName>
        <fullName evidence="2">Uncharacterized protein</fullName>
    </submittedName>
</protein>
<dbReference type="STRING" id="1316194.A0A1Q5SQX2"/>
<proteinExistence type="predicted"/>
<evidence type="ECO:0000313" key="2">
    <source>
        <dbReference type="EMBL" id="OKO90316.1"/>
    </source>
</evidence>
<comment type="caution">
    <text evidence="2">The sequence shown here is derived from an EMBL/GenBank/DDBJ whole genome shotgun (WGS) entry which is preliminary data.</text>
</comment>
<feature type="compositionally biased region" description="Polar residues" evidence="1">
    <location>
        <begin position="28"/>
        <end position="48"/>
    </location>
</feature>
<feature type="region of interest" description="Disordered" evidence="1">
    <location>
        <begin position="126"/>
        <end position="155"/>
    </location>
</feature>
<gene>
    <name evidence="2" type="ORF">PENSUB_13449</name>
</gene>
<feature type="region of interest" description="Disordered" evidence="1">
    <location>
        <begin position="195"/>
        <end position="223"/>
    </location>
</feature>
<feature type="region of interest" description="Disordered" evidence="1">
    <location>
        <begin position="282"/>
        <end position="315"/>
    </location>
</feature>
<sequence>MDPNTGYPAGYPVPTQTPPNQMPFYPNSMPQYPQSKTPLQPVQQQQHSFGAMPMQPGGPGGAMMPTGYPPQTSVSMDAFTSPFTQPPLPANMTPFSQPGTMPNGPSAVQQAFSQNMASIQQNNLLANQPKPPQMNSPQIPQTRTPVQAQSPAQYQAQAQAQAQAQMAAREKARVTTLLDINTTLLQEVVNLQASGKAGTASPGDANASPTDQGGDAAKAQGSKPSPEYIECMRRLQANLAYLATIADRAKKSGGVAPQAPAIMTPPSNVPAVHDLYTKLNELFPRTGKGSTPQTLSPGGMQGNGGPSPSPVSEVV</sequence>
<reference evidence="2 3" key="1">
    <citation type="submission" date="2016-10" db="EMBL/GenBank/DDBJ databases">
        <title>Genome sequence of the ascomycete fungus Penicillium subrubescens.</title>
        <authorList>
            <person name="De Vries R.P."/>
            <person name="Peng M."/>
            <person name="Dilokpimol A."/>
            <person name="Hilden K."/>
            <person name="Makela M.R."/>
            <person name="Grigoriev I."/>
            <person name="Riley R."/>
            <person name="Granchi Z."/>
        </authorList>
    </citation>
    <scope>NUCLEOTIDE SEQUENCE [LARGE SCALE GENOMIC DNA]</scope>
    <source>
        <strain evidence="2 3">CBS 132785</strain>
    </source>
</reference>
<accession>A0A1Q5SQX2</accession>
<feature type="compositionally biased region" description="Polar residues" evidence="1">
    <location>
        <begin position="135"/>
        <end position="146"/>
    </location>
</feature>
<evidence type="ECO:0000256" key="1">
    <source>
        <dbReference type="SAM" id="MobiDB-lite"/>
    </source>
</evidence>
<feature type="region of interest" description="Disordered" evidence="1">
    <location>
        <begin position="1"/>
        <end position="68"/>
    </location>
</feature>
<name>A0A1Q5SQX2_9EURO</name>
<keyword evidence="3" id="KW-1185">Reference proteome</keyword>
<organism evidence="2 3">
    <name type="scientific">Penicillium subrubescens</name>
    <dbReference type="NCBI Taxonomy" id="1316194"/>
    <lineage>
        <taxon>Eukaryota</taxon>
        <taxon>Fungi</taxon>
        <taxon>Dikarya</taxon>
        <taxon>Ascomycota</taxon>
        <taxon>Pezizomycotina</taxon>
        <taxon>Eurotiomycetes</taxon>
        <taxon>Eurotiomycetidae</taxon>
        <taxon>Eurotiales</taxon>
        <taxon>Aspergillaceae</taxon>
        <taxon>Penicillium</taxon>
    </lineage>
</organism>
<evidence type="ECO:0000313" key="3">
    <source>
        <dbReference type="Proteomes" id="UP000186955"/>
    </source>
</evidence>